<reference evidence="1 2" key="2">
    <citation type="submission" date="2018-11" db="EMBL/GenBank/DDBJ databases">
        <authorList>
            <consortium name="Pathogen Informatics"/>
        </authorList>
    </citation>
    <scope>NUCLEOTIDE SEQUENCE [LARGE SCALE GENOMIC DNA]</scope>
</reference>
<evidence type="ECO:0000313" key="1">
    <source>
        <dbReference type="EMBL" id="VDK26920.1"/>
    </source>
</evidence>
<sequence>MVYVRYCNRHYYVESSGKAGDVENLGEKKMSFEDDMEGLMGFLRFRLSQSSIEGFSLRVNRLHDCGCCRDYDHRGDDSHDHVGHSFGRNRLRANALGRGFAGALDSTIASCLS</sequence>
<dbReference type="Proteomes" id="UP000267096">
    <property type="component" value="Unassembled WGS sequence"/>
</dbReference>
<protein>
    <submittedName>
        <fullName evidence="1 3">Uncharacterized protein</fullName>
    </submittedName>
</protein>
<gene>
    <name evidence="1" type="ORF">ASIM_LOCUS6365</name>
</gene>
<keyword evidence="2" id="KW-1185">Reference proteome</keyword>
<dbReference type="AlphaFoldDB" id="A0A0M3JG33"/>
<dbReference type="WBParaSite" id="ASIM_0000658801-mRNA-1">
    <property type="protein sequence ID" value="ASIM_0000658801-mRNA-1"/>
    <property type="gene ID" value="ASIM_0000658801"/>
</dbReference>
<reference evidence="3" key="1">
    <citation type="submission" date="2017-02" db="UniProtKB">
        <authorList>
            <consortium name="WormBaseParasite"/>
        </authorList>
    </citation>
    <scope>IDENTIFICATION</scope>
</reference>
<organism evidence="3">
    <name type="scientific">Anisakis simplex</name>
    <name type="common">Herring worm</name>
    <dbReference type="NCBI Taxonomy" id="6269"/>
    <lineage>
        <taxon>Eukaryota</taxon>
        <taxon>Metazoa</taxon>
        <taxon>Ecdysozoa</taxon>
        <taxon>Nematoda</taxon>
        <taxon>Chromadorea</taxon>
        <taxon>Rhabditida</taxon>
        <taxon>Spirurina</taxon>
        <taxon>Ascaridomorpha</taxon>
        <taxon>Ascaridoidea</taxon>
        <taxon>Anisakidae</taxon>
        <taxon>Anisakis</taxon>
        <taxon>Anisakis simplex complex</taxon>
    </lineage>
</organism>
<accession>A0A0M3JG33</accession>
<evidence type="ECO:0000313" key="2">
    <source>
        <dbReference type="Proteomes" id="UP000267096"/>
    </source>
</evidence>
<name>A0A0M3JG33_ANISI</name>
<dbReference type="EMBL" id="UYRR01013747">
    <property type="protein sequence ID" value="VDK26920.1"/>
    <property type="molecule type" value="Genomic_DNA"/>
</dbReference>
<evidence type="ECO:0000313" key="3">
    <source>
        <dbReference type="WBParaSite" id="ASIM_0000658801-mRNA-1"/>
    </source>
</evidence>
<proteinExistence type="predicted"/>